<dbReference type="PROSITE" id="PS50048">
    <property type="entry name" value="ZN2_CY6_FUNGAL_2"/>
    <property type="match status" value="1"/>
</dbReference>
<evidence type="ECO:0000256" key="1">
    <source>
        <dbReference type="ARBA" id="ARBA00023242"/>
    </source>
</evidence>
<dbReference type="CDD" id="cd00067">
    <property type="entry name" value="GAL4"/>
    <property type="match status" value="1"/>
</dbReference>
<dbReference type="GO" id="GO:0008270">
    <property type="term" value="F:zinc ion binding"/>
    <property type="evidence" value="ECO:0007669"/>
    <property type="project" value="InterPro"/>
</dbReference>
<feature type="compositionally biased region" description="Polar residues" evidence="2">
    <location>
        <begin position="72"/>
        <end position="84"/>
    </location>
</feature>
<dbReference type="RefSeq" id="XP_060420517.1">
    <property type="nucleotide sequence ID" value="XM_060560527.1"/>
</dbReference>
<dbReference type="SMART" id="SM00066">
    <property type="entry name" value="GAL4"/>
    <property type="match status" value="1"/>
</dbReference>
<dbReference type="Proteomes" id="UP001230504">
    <property type="component" value="Unassembled WGS sequence"/>
</dbReference>
<dbReference type="SUPFAM" id="SSF57701">
    <property type="entry name" value="Zn2/Cys6 DNA-binding domain"/>
    <property type="match status" value="1"/>
</dbReference>
<dbReference type="GeneID" id="85444767"/>
<feature type="compositionally biased region" description="Polar residues" evidence="2">
    <location>
        <begin position="257"/>
        <end position="286"/>
    </location>
</feature>
<dbReference type="Gene3D" id="4.10.240.10">
    <property type="entry name" value="Zn(2)-C6 fungal-type DNA-binding domain"/>
    <property type="match status" value="1"/>
</dbReference>
<reference evidence="4" key="1">
    <citation type="submission" date="2021-06" db="EMBL/GenBank/DDBJ databases">
        <title>Comparative genomics, transcriptomics and evolutionary studies reveal genomic signatures of adaptation to plant cell wall in hemibiotrophic fungi.</title>
        <authorList>
            <consortium name="DOE Joint Genome Institute"/>
            <person name="Baroncelli R."/>
            <person name="Diaz J.F."/>
            <person name="Benocci T."/>
            <person name="Peng M."/>
            <person name="Battaglia E."/>
            <person name="Haridas S."/>
            <person name="Andreopoulos W."/>
            <person name="Labutti K."/>
            <person name="Pangilinan J."/>
            <person name="Floch G.L."/>
            <person name="Makela M.R."/>
            <person name="Henrissat B."/>
            <person name="Grigoriev I.V."/>
            <person name="Crouch J.A."/>
            <person name="De Vries R.P."/>
            <person name="Sukno S.A."/>
            <person name="Thon M.R."/>
        </authorList>
    </citation>
    <scope>NUCLEOTIDE SEQUENCE</scope>
    <source>
        <strain evidence="4">CBS 125086</strain>
    </source>
</reference>
<dbReference type="PROSITE" id="PS00463">
    <property type="entry name" value="ZN2_CY6_FUNGAL_1"/>
    <property type="match status" value="1"/>
</dbReference>
<proteinExistence type="predicted"/>
<feature type="region of interest" description="Disordered" evidence="2">
    <location>
        <begin position="140"/>
        <end position="170"/>
    </location>
</feature>
<sequence length="398" mass="43242">MSYQYPPHLPYSGSGMGVSHSGYVPNYDATAPIPLPMNPRTQEQTLRERKESFSQASLKLRRSMSTPDVRPRQTSISDANQSGLASEKKRNKLGYHRTSVACGHCRRRKIRCIASPAMGESRCINCIRLKKECSFFPVDQPPLPQTTGPRPKAPSQASSGPNTASASSSPAIAAMQSLDVAQRQQYHPGVVHPVPGMPPPPKQPSAIENLGTEATMSSGVPAGLRSRAFGYPNQSVAWISPEVSPSSTQPKEHNETWKSFTGQSPITPSFSPYTSQAPSSASWSNADPNAPGDMGYYSFAPGSTMNYPRNTPLPPQYSMAPQQSQQFGRKSSTMSDVYPTQIATHLPDFDPNNASLSAGAAPSSDYASWEQPPYTYARPHEGYQGWTYEENEGNQALP</sequence>
<gene>
    <name evidence="4" type="ORF">LY79DRAFT_585669</name>
</gene>
<dbReference type="EMBL" id="JAHLJV010000001">
    <property type="protein sequence ID" value="KAK1600021.1"/>
    <property type="molecule type" value="Genomic_DNA"/>
</dbReference>
<feature type="region of interest" description="Disordered" evidence="2">
    <location>
        <begin position="307"/>
        <end position="374"/>
    </location>
</feature>
<dbReference type="PANTHER" id="PTHR31668">
    <property type="entry name" value="GLUCOSE TRANSPORT TRANSCRIPTION REGULATOR RGT1-RELATED-RELATED"/>
    <property type="match status" value="1"/>
</dbReference>
<protein>
    <recommendedName>
        <fullName evidence="3">Zn(2)-C6 fungal-type domain-containing protein</fullName>
    </recommendedName>
</protein>
<dbReference type="AlphaFoldDB" id="A0AAD8VCG0"/>
<dbReference type="Pfam" id="PF00172">
    <property type="entry name" value="Zn_clus"/>
    <property type="match status" value="1"/>
</dbReference>
<evidence type="ECO:0000256" key="2">
    <source>
        <dbReference type="SAM" id="MobiDB-lite"/>
    </source>
</evidence>
<evidence type="ECO:0000259" key="3">
    <source>
        <dbReference type="PROSITE" id="PS50048"/>
    </source>
</evidence>
<feature type="region of interest" description="Disordered" evidence="2">
    <location>
        <begin position="49"/>
        <end position="92"/>
    </location>
</feature>
<feature type="domain" description="Zn(2)-C6 fungal-type" evidence="3">
    <location>
        <begin position="101"/>
        <end position="135"/>
    </location>
</feature>
<keyword evidence="5" id="KW-1185">Reference proteome</keyword>
<organism evidence="4 5">
    <name type="scientific">Colletotrichum navitas</name>
    <dbReference type="NCBI Taxonomy" id="681940"/>
    <lineage>
        <taxon>Eukaryota</taxon>
        <taxon>Fungi</taxon>
        <taxon>Dikarya</taxon>
        <taxon>Ascomycota</taxon>
        <taxon>Pezizomycotina</taxon>
        <taxon>Sordariomycetes</taxon>
        <taxon>Hypocreomycetidae</taxon>
        <taxon>Glomerellales</taxon>
        <taxon>Glomerellaceae</taxon>
        <taxon>Colletotrichum</taxon>
        <taxon>Colletotrichum graminicola species complex</taxon>
    </lineage>
</organism>
<dbReference type="InterPro" id="IPR001138">
    <property type="entry name" value="Zn2Cys6_DnaBD"/>
</dbReference>
<evidence type="ECO:0000313" key="4">
    <source>
        <dbReference type="EMBL" id="KAK1600021.1"/>
    </source>
</evidence>
<comment type="caution">
    <text evidence="4">The sequence shown here is derived from an EMBL/GenBank/DDBJ whole genome shotgun (WGS) entry which is preliminary data.</text>
</comment>
<accession>A0AAD8VCG0</accession>
<feature type="compositionally biased region" description="Low complexity" evidence="2">
    <location>
        <begin position="157"/>
        <end position="170"/>
    </location>
</feature>
<dbReference type="GO" id="GO:0000981">
    <property type="term" value="F:DNA-binding transcription factor activity, RNA polymerase II-specific"/>
    <property type="evidence" value="ECO:0007669"/>
    <property type="project" value="InterPro"/>
</dbReference>
<keyword evidence="1" id="KW-0539">Nucleus</keyword>
<feature type="compositionally biased region" description="Polar residues" evidence="2">
    <location>
        <begin position="319"/>
        <end position="335"/>
    </location>
</feature>
<dbReference type="InterPro" id="IPR036864">
    <property type="entry name" value="Zn2-C6_fun-type_DNA-bd_sf"/>
</dbReference>
<feature type="region of interest" description="Disordered" evidence="2">
    <location>
        <begin position="242"/>
        <end position="286"/>
    </location>
</feature>
<dbReference type="InterPro" id="IPR050797">
    <property type="entry name" value="Carb_Metab_Trans_Reg"/>
</dbReference>
<evidence type="ECO:0000313" key="5">
    <source>
        <dbReference type="Proteomes" id="UP001230504"/>
    </source>
</evidence>
<name>A0AAD8VCG0_9PEZI</name>